<accession>A0A927BT35</accession>
<dbReference type="Pfam" id="PF01168">
    <property type="entry name" value="Ala_racemase_N"/>
    <property type="match status" value="1"/>
</dbReference>
<organism evidence="4 5">
    <name type="scientific">Paenibacillus sabuli</name>
    <dbReference type="NCBI Taxonomy" id="2772509"/>
    <lineage>
        <taxon>Bacteria</taxon>
        <taxon>Bacillati</taxon>
        <taxon>Bacillota</taxon>
        <taxon>Bacilli</taxon>
        <taxon>Bacillales</taxon>
        <taxon>Paenibacillaceae</taxon>
        <taxon>Paenibacillus</taxon>
    </lineage>
</organism>
<dbReference type="GO" id="GO:0036088">
    <property type="term" value="P:D-serine catabolic process"/>
    <property type="evidence" value="ECO:0007669"/>
    <property type="project" value="TreeGrafter"/>
</dbReference>
<keyword evidence="2" id="KW-0456">Lyase</keyword>
<feature type="domain" description="D-serine dehydratase-like" evidence="3">
    <location>
        <begin position="256"/>
        <end position="353"/>
    </location>
</feature>
<dbReference type="GO" id="GO:0008721">
    <property type="term" value="F:D-serine ammonia-lyase activity"/>
    <property type="evidence" value="ECO:0007669"/>
    <property type="project" value="TreeGrafter"/>
</dbReference>
<sequence>MNEAQEITHETPYISIDATVMRANIARMAELARARGVTLRPHIKTHKIPAFALEQLQAGAVGITVAKPAEAEVMAEAGIRDIFIAYPVVVPSKIDRVLALARNIELAVGVDSAAGAALLSKRAAAAGMTLQVRLELDTGLRRTGAQLHEAVELGRTIALMPGLELSGIFTFKGAVLRQQATLDVAAAGKEEGELMVQAAERLRAAGVGIRHVSVGSTPTAAAAAAVPGVTEVRPGTYIFNDRMLERMGVCSADDWAARVRVTVVSVPAPNRAVVDGGSKTFATDVQPGNPPLNLEGFGAILGHPDAVLEKMNEEHGMIRSAAPHGWSVGDTLDIVPNHICSTVNLHNAVWLREPGGDRRIAVAARGMLS</sequence>
<comment type="caution">
    <text evidence="4">The sequence shown here is derived from an EMBL/GenBank/DDBJ whole genome shotgun (WGS) entry which is preliminary data.</text>
</comment>
<dbReference type="SUPFAM" id="SSF51419">
    <property type="entry name" value="PLP-binding barrel"/>
    <property type="match status" value="1"/>
</dbReference>
<dbReference type="InterPro" id="IPR001608">
    <property type="entry name" value="Ala_racemase_N"/>
</dbReference>
<reference evidence="4" key="1">
    <citation type="submission" date="2020-09" db="EMBL/GenBank/DDBJ databases">
        <title>A novel bacterium of genus Paenibacillus, isolated from South China Sea.</title>
        <authorList>
            <person name="Huang H."/>
            <person name="Mo K."/>
            <person name="Hu Y."/>
        </authorList>
    </citation>
    <scope>NUCLEOTIDE SEQUENCE</scope>
    <source>
        <strain evidence="4">IB182496</strain>
    </source>
</reference>
<evidence type="ECO:0000256" key="2">
    <source>
        <dbReference type="ARBA" id="ARBA00023239"/>
    </source>
</evidence>
<dbReference type="Gene3D" id="2.40.37.20">
    <property type="entry name" value="D-serine dehydratase-like domain"/>
    <property type="match status" value="1"/>
</dbReference>
<dbReference type="PANTHER" id="PTHR28004">
    <property type="entry name" value="ZGC:162816-RELATED"/>
    <property type="match status" value="1"/>
</dbReference>
<dbReference type="InterPro" id="IPR026956">
    <property type="entry name" value="D-ser_dehydrat-like_dom"/>
</dbReference>
<dbReference type="AlphaFoldDB" id="A0A927BT35"/>
<dbReference type="InterPro" id="IPR051466">
    <property type="entry name" value="D-amino_acid_metab_enzyme"/>
</dbReference>
<dbReference type="InterPro" id="IPR042208">
    <property type="entry name" value="D-ser_dehydrat-like_sf"/>
</dbReference>
<keyword evidence="5" id="KW-1185">Reference proteome</keyword>
<proteinExistence type="inferred from homology"/>
<name>A0A927BT35_9BACL</name>
<evidence type="ECO:0000259" key="3">
    <source>
        <dbReference type="SMART" id="SM01119"/>
    </source>
</evidence>
<comment type="similarity">
    <text evidence="1">Belongs to the DSD1 family.</text>
</comment>
<dbReference type="SMART" id="SM01119">
    <property type="entry name" value="D-ser_dehydrat"/>
    <property type="match status" value="1"/>
</dbReference>
<dbReference type="InterPro" id="IPR029066">
    <property type="entry name" value="PLP-binding_barrel"/>
</dbReference>
<evidence type="ECO:0000256" key="1">
    <source>
        <dbReference type="ARBA" id="ARBA00005323"/>
    </source>
</evidence>
<dbReference type="EMBL" id="JACXIZ010000018">
    <property type="protein sequence ID" value="MBD2845797.1"/>
    <property type="molecule type" value="Genomic_DNA"/>
</dbReference>
<gene>
    <name evidence="4" type="ORF">IDH44_11395</name>
</gene>
<dbReference type="RefSeq" id="WP_190917738.1">
    <property type="nucleotide sequence ID" value="NZ_JACXIZ010000018.1"/>
</dbReference>
<evidence type="ECO:0000313" key="5">
    <source>
        <dbReference type="Proteomes" id="UP000621560"/>
    </source>
</evidence>
<protein>
    <submittedName>
        <fullName evidence="4">Alanine racemase</fullName>
    </submittedName>
</protein>
<evidence type="ECO:0000313" key="4">
    <source>
        <dbReference type="EMBL" id="MBD2845797.1"/>
    </source>
</evidence>
<dbReference type="Pfam" id="PF14031">
    <property type="entry name" value="D-ser_dehydrat"/>
    <property type="match status" value="1"/>
</dbReference>
<dbReference type="Gene3D" id="3.20.20.10">
    <property type="entry name" value="Alanine racemase"/>
    <property type="match status" value="1"/>
</dbReference>
<dbReference type="Proteomes" id="UP000621560">
    <property type="component" value="Unassembled WGS sequence"/>
</dbReference>
<dbReference type="PANTHER" id="PTHR28004:SF2">
    <property type="entry name" value="D-SERINE DEHYDRATASE"/>
    <property type="match status" value="1"/>
</dbReference>